<dbReference type="AlphaFoldDB" id="A0A397IVU7"/>
<comment type="caution">
    <text evidence="1">The sequence shown here is derived from an EMBL/GenBank/DDBJ whole genome shotgun (WGS) entry which is preliminary data.</text>
</comment>
<evidence type="ECO:0000313" key="1">
    <source>
        <dbReference type="EMBL" id="RHZ77043.1"/>
    </source>
</evidence>
<keyword evidence="2" id="KW-1185">Reference proteome</keyword>
<dbReference type="EMBL" id="PQFF01000176">
    <property type="protein sequence ID" value="RHZ77043.1"/>
    <property type="molecule type" value="Genomic_DNA"/>
</dbReference>
<gene>
    <name evidence="1" type="ORF">Glove_186g20</name>
</gene>
<dbReference type="Proteomes" id="UP000266861">
    <property type="component" value="Unassembled WGS sequence"/>
</dbReference>
<organism evidence="1 2">
    <name type="scientific">Diversispora epigaea</name>
    <dbReference type="NCBI Taxonomy" id="1348612"/>
    <lineage>
        <taxon>Eukaryota</taxon>
        <taxon>Fungi</taxon>
        <taxon>Fungi incertae sedis</taxon>
        <taxon>Mucoromycota</taxon>
        <taxon>Glomeromycotina</taxon>
        <taxon>Glomeromycetes</taxon>
        <taxon>Diversisporales</taxon>
        <taxon>Diversisporaceae</taxon>
        <taxon>Diversispora</taxon>
    </lineage>
</organism>
<sequence>MGLNESVKELRLKEVTNIKYKKLRSIRLSVIQFSMNPPLTALFSCIQIRSRTLKNMDG</sequence>
<name>A0A397IVU7_9GLOM</name>
<accession>A0A397IVU7</accession>
<proteinExistence type="predicted"/>
<reference evidence="1 2" key="1">
    <citation type="submission" date="2018-08" db="EMBL/GenBank/DDBJ databases">
        <title>Genome and evolution of the arbuscular mycorrhizal fungus Diversispora epigaea (formerly Glomus versiforme) and its bacterial endosymbionts.</title>
        <authorList>
            <person name="Sun X."/>
            <person name="Fei Z."/>
            <person name="Harrison M."/>
        </authorList>
    </citation>
    <scope>NUCLEOTIDE SEQUENCE [LARGE SCALE GENOMIC DNA]</scope>
    <source>
        <strain evidence="1 2">IT104</strain>
    </source>
</reference>
<protein>
    <submittedName>
        <fullName evidence="1">Uncharacterized protein</fullName>
    </submittedName>
</protein>
<evidence type="ECO:0000313" key="2">
    <source>
        <dbReference type="Proteomes" id="UP000266861"/>
    </source>
</evidence>